<keyword evidence="13" id="KW-0739">Sodium transport</keyword>
<evidence type="ECO:0000256" key="8">
    <source>
        <dbReference type="ARBA" id="ARBA00023027"/>
    </source>
</evidence>
<evidence type="ECO:0000256" key="2">
    <source>
        <dbReference type="ARBA" id="ARBA00022448"/>
    </source>
</evidence>
<dbReference type="PANTHER" id="PTHR30586">
    <property type="entry name" value="ELECTRON TRANSPORT COMPLEX PROTEIN RNFE"/>
    <property type="match status" value="1"/>
</dbReference>
<keyword evidence="8" id="KW-0520">NAD</keyword>
<dbReference type="PANTHER" id="PTHR30586:SF1">
    <property type="entry name" value="NA(+)-TRANSLOCATING NADH-QUINONE REDUCTASE SUBUNIT D"/>
    <property type="match status" value="1"/>
</dbReference>
<keyword evidence="3" id="KW-1003">Cell membrane</keyword>
<evidence type="ECO:0000256" key="6">
    <source>
        <dbReference type="ARBA" id="ARBA00022967"/>
    </source>
</evidence>
<evidence type="ECO:0000256" key="5">
    <source>
        <dbReference type="ARBA" id="ARBA00022692"/>
    </source>
</evidence>
<protein>
    <recommendedName>
        <fullName evidence="16">Na(+)-translocating NADH-quinone reductase subunit D</fullName>
    </recommendedName>
</protein>
<dbReference type="EMBL" id="LAZR01000002">
    <property type="protein sequence ID" value="KKO11726.1"/>
    <property type="molecule type" value="Genomic_DNA"/>
</dbReference>
<feature type="transmembrane region" description="Helical" evidence="14">
    <location>
        <begin position="37"/>
        <end position="57"/>
    </location>
</feature>
<dbReference type="AlphaFoldDB" id="A0A0F9W356"/>
<evidence type="ECO:0000256" key="1">
    <source>
        <dbReference type="ARBA" id="ARBA00004127"/>
    </source>
</evidence>
<feature type="transmembrane region" description="Helical" evidence="14">
    <location>
        <begin position="175"/>
        <end position="195"/>
    </location>
</feature>
<evidence type="ECO:0000256" key="9">
    <source>
        <dbReference type="ARBA" id="ARBA00023053"/>
    </source>
</evidence>
<keyword evidence="11" id="KW-0830">Ubiquinone</keyword>
<evidence type="ECO:0000256" key="3">
    <source>
        <dbReference type="ARBA" id="ARBA00022475"/>
    </source>
</evidence>
<dbReference type="GO" id="GO:0006814">
    <property type="term" value="P:sodium ion transport"/>
    <property type="evidence" value="ECO:0007669"/>
    <property type="project" value="UniProtKB-KW"/>
</dbReference>
<evidence type="ECO:0008006" key="16">
    <source>
        <dbReference type="Google" id="ProtNLM"/>
    </source>
</evidence>
<comment type="subcellular location">
    <subcellularLocation>
        <location evidence="1">Endomembrane system</location>
        <topology evidence="1">Multi-pass membrane protein</topology>
    </subcellularLocation>
</comment>
<feature type="transmembrane region" description="Helical" evidence="14">
    <location>
        <begin position="69"/>
        <end position="92"/>
    </location>
</feature>
<proteinExistence type="inferred from homology"/>
<keyword evidence="7 14" id="KW-1133">Transmembrane helix</keyword>
<dbReference type="NCBIfam" id="NF006777">
    <property type="entry name" value="PRK09292.1"/>
    <property type="match status" value="1"/>
</dbReference>
<sequence length="220" mass="23837">MSMNKTILIKPIFADNPIALQILGVCSALAVTTSLSVTLVMCIALTTVTAFSNLFISMIRNQMPSSIRIIIQMTIIASLVILVDQFLKAFAYEISKQLSVFVGLIITNCIVMGRAEAFAMKNPPIPSFIDGVGNGLGYSVVLIVVGTLRELFGSGSLLGFTVLPTVANGGWYQPNGLMLLAPSAFFIIGFFIWILRNKYAEQVEKDEFVMAPHTAQKGAH</sequence>
<keyword evidence="6" id="KW-1278">Translocase</keyword>
<organism evidence="15">
    <name type="scientific">marine sediment metagenome</name>
    <dbReference type="NCBI Taxonomy" id="412755"/>
    <lineage>
        <taxon>unclassified sequences</taxon>
        <taxon>metagenomes</taxon>
        <taxon>ecological metagenomes</taxon>
    </lineage>
</organism>
<keyword evidence="2" id="KW-0813">Transport</keyword>
<keyword evidence="4" id="KW-0997">Cell inner membrane</keyword>
<dbReference type="NCBIfam" id="TIGR01939">
    <property type="entry name" value="nqrD"/>
    <property type="match status" value="1"/>
</dbReference>
<evidence type="ECO:0000256" key="7">
    <source>
        <dbReference type="ARBA" id="ARBA00022989"/>
    </source>
</evidence>
<dbReference type="InterPro" id="IPR011292">
    <property type="entry name" value="NqrD"/>
</dbReference>
<dbReference type="GO" id="GO:0005886">
    <property type="term" value="C:plasma membrane"/>
    <property type="evidence" value="ECO:0007669"/>
    <property type="project" value="TreeGrafter"/>
</dbReference>
<keyword evidence="10" id="KW-0406">Ion transport</keyword>
<evidence type="ECO:0000256" key="14">
    <source>
        <dbReference type="SAM" id="Phobius"/>
    </source>
</evidence>
<feature type="transmembrane region" description="Helical" evidence="14">
    <location>
        <begin position="98"/>
        <end position="115"/>
    </location>
</feature>
<keyword evidence="12 14" id="KW-0472">Membrane</keyword>
<dbReference type="HAMAP" id="MF_00428">
    <property type="entry name" value="NqrD"/>
    <property type="match status" value="1"/>
</dbReference>
<evidence type="ECO:0000256" key="13">
    <source>
        <dbReference type="ARBA" id="ARBA00023201"/>
    </source>
</evidence>
<dbReference type="GO" id="GO:0016655">
    <property type="term" value="F:oxidoreductase activity, acting on NAD(P)H, quinone or similar compound as acceptor"/>
    <property type="evidence" value="ECO:0007669"/>
    <property type="project" value="InterPro"/>
</dbReference>
<name>A0A0F9W356_9ZZZZ</name>
<dbReference type="InterPro" id="IPR003667">
    <property type="entry name" value="NqrDE/RnfAE"/>
</dbReference>
<evidence type="ECO:0000256" key="10">
    <source>
        <dbReference type="ARBA" id="ARBA00023065"/>
    </source>
</evidence>
<dbReference type="PIRSF" id="PIRSF006102">
    <property type="entry name" value="NQR_DE"/>
    <property type="match status" value="1"/>
</dbReference>
<evidence type="ECO:0000256" key="12">
    <source>
        <dbReference type="ARBA" id="ARBA00023136"/>
    </source>
</evidence>
<gene>
    <name evidence="15" type="ORF">LCGC14_0012270</name>
</gene>
<feature type="transmembrane region" description="Helical" evidence="14">
    <location>
        <begin position="136"/>
        <end position="163"/>
    </location>
</feature>
<accession>A0A0F9W356</accession>
<evidence type="ECO:0000313" key="15">
    <source>
        <dbReference type="EMBL" id="KKO11726.1"/>
    </source>
</evidence>
<evidence type="ECO:0000256" key="4">
    <source>
        <dbReference type="ARBA" id="ARBA00022519"/>
    </source>
</evidence>
<dbReference type="NCBIfam" id="NF009070">
    <property type="entry name" value="PRK12405.1"/>
    <property type="match status" value="1"/>
</dbReference>
<keyword evidence="5 14" id="KW-0812">Transmembrane</keyword>
<dbReference type="GO" id="GO:0012505">
    <property type="term" value="C:endomembrane system"/>
    <property type="evidence" value="ECO:0007669"/>
    <property type="project" value="UniProtKB-SubCell"/>
</dbReference>
<evidence type="ECO:0000256" key="11">
    <source>
        <dbReference type="ARBA" id="ARBA00023075"/>
    </source>
</evidence>
<reference evidence="15" key="1">
    <citation type="journal article" date="2015" name="Nature">
        <title>Complex archaea that bridge the gap between prokaryotes and eukaryotes.</title>
        <authorList>
            <person name="Spang A."/>
            <person name="Saw J.H."/>
            <person name="Jorgensen S.L."/>
            <person name="Zaremba-Niedzwiedzka K."/>
            <person name="Martijn J."/>
            <person name="Lind A.E."/>
            <person name="van Eijk R."/>
            <person name="Schleper C."/>
            <person name="Guy L."/>
            <person name="Ettema T.J."/>
        </authorList>
    </citation>
    <scope>NUCLEOTIDE SEQUENCE</scope>
</reference>
<dbReference type="Pfam" id="PF02508">
    <property type="entry name" value="Rnf-Nqr"/>
    <property type="match status" value="1"/>
</dbReference>
<keyword evidence="9" id="KW-0915">Sodium</keyword>
<comment type="caution">
    <text evidence="15">The sequence shown here is derived from an EMBL/GenBank/DDBJ whole genome shotgun (WGS) entry which is preliminary data.</text>
</comment>